<gene>
    <name evidence="4" type="ORF">CX676_19075</name>
</gene>
<dbReference type="OrthoDB" id="3218408at2"/>
<proteinExistence type="predicted"/>
<dbReference type="Gene3D" id="1.10.357.10">
    <property type="entry name" value="Tetracycline Repressor, domain 2"/>
    <property type="match status" value="1"/>
</dbReference>
<dbReference type="SUPFAM" id="SSF46689">
    <property type="entry name" value="Homeodomain-like"/>
    <property type="match status" value="1"/>
</dbReference>
<dbReference type="PROSITE" id="PS50977">
    <property type="entry name" value="HTH_TETR_2"/>
    <property type="match status" value="1"/>
</dbReference>
<keyword evidence="5" id="KW-1185">Reference proteome</keyword>
<dbReference type="GO" id="GO:0003677">
    <property type="term" value="F:DNA binding"/>
    <property type="evidence" value="ECO:0007669"/>
    <property type="project" value="UniProtKB-UniRule"/>
</dbReference>
<dbReference type="RefSeq" id="WP_101753981.1">
    <property type="nucleotide sequence ID" value="NZ_CP025430.1"/>
</dbReference>
<feature type="DNA-binding region" description="H-T-H motif" evidence="2">
    <location>
        <begin position="37"/>
        <end position="56"/>
    </location>
</feature>
<evidence type="ECO:0000313" key="4">
    <source>
        <dbReference type="EMBL" id="AUH66002.1"/>
    </source>
</evidence>
<evidence type="ECO:0000313" key="5">
    <source>
        <dbReference type="Proteomes" id="UP000234530"/>
    </source>
</evidence>
<feature type="domain" description="HTH tetR-type" evidence="3">
    <location>
        <begin position="14"/>
        <end position="74"/>
    </location>
</feature>
<dbReference type="KEGG" id="pzh:CX676_19075"/>
<dbReference type="EMBL" id="CP025430">
    <property type="protein sequence ID" value="AUH66002.1"/>
    <property type="molecule type" value="Genomic_DNA"/>
</dbReference>
<evidence type="ECO:0000256" key="1">
    <source>
        <dbReference type="ARBA" id="ARBA00023125"/>
    </source>
</evidence>
<dbReference type="Proteomes" id="UP000234530">
    <property type="component" value="Chromosome"/>
</dbReference>
<accession>A0A2H5F375</accession>
<dbReference type="InterPro" id="IPR009057">
    <property type="entry name" value="Homeodomain-like_sf"/>
</dbReference>
<sequence length="213" mass="24084">MNIIQTSANLTGEPDGARPWLDAAYQVLITQGVDKIRIAALAEMVESTRTAFYWHFAAREALLDGLLERWKAKNTDNFVRQVEGYAETINEAVFNMFDCWLNADLFDAPFDLAVRNWAKNDPALTGTLADADGQRIDALIRMFKRFGYDDKSALVRSHTAYFTQVGYISMMIVDDPGVRIDRMPDYVEVYTGIAPSPNEIARFRGRHAHLLKG</sequence>
<keyword evidence="1 2" id="KW-0238">DNA-binding</keyword>
<reference evidence="4 5" key="1">
    <citation type="journal article" date="2013" name="Antonie Van Leeuwenhoek">
        <title>Paracoccus zhejiangensis sp. nov., isolated from activated sludge in wastewater-treatment system.</title>
        <authorList>
            <person name="Wu Z.G."/>
            <person name="Zhang D.F."/>
            <person name="Liu Y.L."/>
            <person name="Wang F."/>
            <person name="Jiang X."/>
            <person name="Li C."/>
            <person name="Li S.P."/>
            <person name="Hong Q."/>
            <person name="Li W.J."/>
        </authorList>
    </citation>
    <scope>NUCLEOTIDE SEQUENCE [LARGE SCALE GENOMIC DNA]</scope>
    <source>
        <strain evidence="4 5">J6</strain>
    </source>
</reference>
<protein>
    <submittedName>
        <fullName evidence="4">TetR/AcrR family transcriptional regulator</fullName>
    </submittedName>
</protein>
<evidence type="ECO:0000259" key="3">
    <source>
        <dbReference type="PROSITE" id="PS50977"/>
    </source>
</evidence>
<name>A0A2H5F375_9RHOB</name>
<organism evidence="4 5">
    <name type="scientific">Paracoccus zhejiangensis</name>
    <dbReference type="NCBI Taxonomy" id="1077935"/>
    <lineage>
        <taxon>Bacteria</taxon>
        <taxon>Pseudomonadati</taxon>
        <taxon>Pseudomonadota</taxon>
        <taxon>Alphaproteobacteria</taxon>
        <taxon>Rhodobacterales</taxon>
        <taxon>Paracoccaceae</taxon>
        <taxon>Paracoccus</taxon>
    </lineage>
</organism>
<evidence type="ECO:0000256" key="2">
    <source>
        <dbReference type="PROSITE-ProRule" id="PRU00335"/>
    </source>
</evidence>
<dbReference type="Pfam" id="PF00440">
    <property type="entry name" value="TetR_N"/>
    <property type="match status" value="1"/>
</dbReference>
<dbReference type="InterPro" id="IPR001647">
    <property type="entry name" value="HTH_TetR"/>
</dbReference>
<dbReference type="AlphaFoldDB" id="A0A2H5F375"/>